<name>K7FE56_PELSI</name>
<dbReference type="PROSITE" id="PS50021">
    <property type="entry name" value="CH"/>
    <property type="match status" value="1"/>
</dbReference>
<dbReference type="CDD" id="cd21260">
    <property type="entry name" value="CH_SMTNL1"/>
    <property type="match status" value="1"/>
</dbReference>
<sequence length="488" mass="48875">MEAQEATPNPALMAEEPGATAKEAEGVEAAGGKDGLGEKGKAGDSGSDAKQGEAREAGDSGSDAKQGAEAGAAGDSGSNTKGGIEANGATDSGSDAKQSSEAGGAKDSGSDAKQSSEAGGAKDSGSDAKQSSEAGGAKDSGSDAKQSSEAGGAKDSGSDAKQSSEAGGAKDSGNDAKQGGEAGDIGAGAEGQGAGAEEKAAVGGAEPEPQEGAAGAKPERQVSEEQGAGAEGASGALAREGHSGSTSKEPLSPETGGEEEEWGEPAPSPTGDAAIRVETGAPQPGGISQGPEAPPDGSASTGGAAQQDSGPSPTPEGALPPKEKPKRPALDRRELTRPRLAPRAQSRKAIMEKFGGAASGPAPNIKKTGGANAIKNMLLEWCRAKTRGYEHVDIQNFSSSWSSGLAFCALIHKFFPDAFDYEALDPANRRENFALAFATAEQHADCAPLLEVEDMVRMSVPDSKCVYTYVQELYRSLVDKGLVKTKKK</sequence>
<dbReference type="InterPro" id="IPR036872">
    <property type="entry name" value="CH_dom_sf"/>
</dbReference>
<dbReference type="KEGG" id="pss:102463930"/>
<feature type="compositionally biased region" description="Low complexity" evidence="4">
    <location>
        <begin position="67"/>
        <end position="78"/>
    </location>
</feature>
<keyword evidence="7" id="KW-1185">Reference proteome</keyword>
<dbReference type="EMBL" id="AGCU01005443">
    <property type="status" value="NOT_ANNOTATED_CDS"/>
    <property type="molecule type" value="Genomic_DNA"/>
</dbReference>
<dbReference type="Ensembl" id="ENSPSIT00000006353.1">
    <property type="protein sequence ID" value="ENSPSIP00000006316.1"/>
    <property type="gene ID" value="ENSPSIG00000005855.1"/>
</dbReference>
<reference evidence="6" key="4">
    <citation type="submission" date="2025-09" db="UniProtKB">
        <authorList>
            <consortium name="Ensembl"/>
        </authorList>
    </citation>
    <scope>IDENTIFICATION</scope>
</reference>
<dbReference type="STRING" id="13735.ENSPSIP00000006316"/>
<evidence type="ECO:0000313" key="6">
    <source>
        <dbReference type="Ensembl" id="ENSPSIP00000006316.1"/>
    </source>
</evidence>
<dbReference type="EMBL" id="AGCU01005444">
    <property type="status" value="NOT_ANNOTATED_CDS"/>
    <property type="molecule type" value="Genomic_DNA"/>
</dbReference>
<feature type="compositionally biased region" description="Polar residues" evidence="4">
    <location>
        <begin position="298"/>
        <end position="311"/>
    </location>
</feature>
<feature type="compositionally biased region" description="Polar residues" evidence="4">
    <location>
        <begin position="89"/>
        <end position="101"/>
    </location>
</feature>
<dbReference type="Pfam" id="PF00307">
    <property type="entry name" value="CH"/>
    <property type="match status" value="1"/>
</dbReference>
<feature type="compositionally biased region" description="Gly residues" evidence="4">
    <location>
        <begin position="180"/>
        <end position="194"/>
    </location>
</feature>
<dbReference type="FunFam" id="1.10.418.10:FF:000009">
    <property type="entry name" value="smoothelin isoform X2"/>
    <property type="match status" value="1"/>
</dbReference>
<dbReference type="RefSeq" id="XP_014426717.1">
    <property type="nucleotide sequence ID" value="XM_014571231.2"/>
</dbReference>
<accession>K7FE56</accession>
<reference evidence="7" key="1">
    <citation type="submission" date="2011-10" db="EMBL/GenBank/DDBJ databases">
        <authorList>
            <consortium name="Soft-shell Turtle Genome Consortium"/>
        </authorList>
    </citation>
    <scope>NUCLEOTIDE SEQUENCE [LARGE SCALE GENOMIC DNA]</scope>
    <source>
        <strain evidence="7">Daiwa-1</strain>
    </source>
</reference>
<evidence type="ECO:0000259" key="5">
    <source>
        <dbReference type="PROSITE" id="PS50021"/>
    </source>
</evidence>
<evidence type="ECO:0000256" key="3">
    <source>
        <dbReference type="ARBA" id="ARBA00061655"/>
    </source>
</evidence>
<dbReference type="PANTHER" id="PTHR23167">
    <property type="entry name" value="CALPONIN HOMOLOGY DOMAIN-CONTAINING PROTEIN DDB_G0272472-RELATED"/>
    <property type="match status" value="1"/>
</dbReference>
<feature type="compositionally biased region" description="Low complexity" evidence="4">
    <location>
        <begin position="224"/>
        <end position="238"/>
    </location>
</feature>
<reference evidence="6" key="3">
    <citation type="submission" date="2025-08" db="UniProtKB">
        <authorList>
            <consortium name="Ensembl"/>
        </authorList>
    </citation>
    <scope>IDENTIFICATION</scope>
</reference>
<evidence type="ECO:0000256" key="2">
    <source>
        <dbReference type="ARBA" id="ARBA00023054"/>
    </source>
</evidence>
<keyword evidence="2" id="KW-0175">Coiled coil</keyword>
<dbReference type="OMA" id="GAEPEMQ"/>
<dbReference type="eggNOG" id="KOG4678">
    <property type="taxonomic scope" value="Eukaryota"/>
</dbReference>
<dbReference type="CTD" id="219537"/>
<dbReference type="SMART" id="SM00033">
    <property type="entry name" value="CH"/>
    <property type="match status" value="1"/>
</dbReference>
<dbReference type="InterPro" id="IPR050540">
    <property type="entry name" value="F-actin_Monoox_Mical"/>
</dbReference>
<dbReference type="InterPro" id="IPR001715">
    <property type="entry name" value="CH_dom"/>
</dbReference>
<reference evidence="7" key="2">
    <citation type="journal article" date="2013" name="Nat. Genet.">
        <title>The draft genomes of soft-shell turtle and green sea turtle yield insights into the development and evolution of the turtle-specific body plan.</title>
        <authorList>
            <person name="Wang Z."/>
            <person name="Pascual-Anaya J."/>
            <person name="Zadissa A."/>
            <person name="Li W."/>
            <person name="Niimura Y."/>
            <person name="Huang Z."/>
            <person name="Li C."/>
            <person name="White S."/>
            <person name="Xiong Z."/>
            <person name="Fang D."/>
            <person name="Wang B."/>
            <person name="Ming Y."/>
            <person name="Chen Y."/>
            <person name="Zheng Y."/>
            <person name="Kuraku S."/>
            <person name="Pignatelli M."/>
            <person name="Herrero J."/>
            <person name="Beal K."/>
            <person name="Nozawa M."/>
            <person name="Li Q."/>
            <person name="Wang J."/>
            <person name="Zhang H."/>
            <person name="Yu L."/>
            <person name="Shigenobu S."/>
            <person name="Wang J."/>
            <person name="Liu J."/>
            <person name="Flicek P."/>
            <person name="Searle S."/>
            <person name="Wang J."/>
            <person name="Kuratani S."/>
            <person name="Yin Y."/>
            <person name="Aken B."/>
            <person name="Zhang G."/>
            <person name="Irie N."/>
        </authorList>
    </citation>
    <scope>NUCLEOTIDE SEQUENCE [LARGE SCALE GENOMIC DNA]</scope>
    <source>
        <strain evidence="7">Daiwa-1</strain>
    </source>
</reference>
<evidence type="ECO:0000256" key="1">
    <source>
        <dbReference type="ARBA" id="ARBA00022553"/>
    </source>
</evidence>
<comment type="similarity">
    <text evidence="3">Belongs to the smoothelin family.</text>
</comment>
<dbReference type="PANTHER" id="PTHR23167:SF45">
    <property type="entry name" value="SMOOTHELIN-LIKE PROTEIN 1"/>
    <property type="match status" value="1"/>
</dbReference>
<dbReference type="OrthoDB" id="21607at2759"/>
<evidence type="ECO:0000256" key="4">
    <source>
        <dbReference type="SAM" id="MobiDB-lite"/>
    </source>
</evidence>
<feature type="domain" description="Calponin-homology (CH)" evidence="5">
    <location>
        <begin position="372"/>
        <end position="478"/>
    </location>
</feature>
<feature type="compositionally biased region" description="Basic and acidic residues" evidence="4">
    <location>
        <begin position="321"/>
        <end position="337"/>
    </location>
</feature>
<protein>
    <submittedName>
        <fullName evidence="6">Smoothelin like 1</fullName>
    </submittedName>
</protein>
<dbReference type="GeneTree" id="ENSGT00940000154495"/>
<dbReference type="HOGENOM" id="CLU_040651_5_1_1"/>
<feature type="region of interest" description="Disordered" evidence="4">
    <location>
        <begin position="1"/>
        <end position="347"/>
    </location>
</feature>
<proteinExistence type="inferred from homology"/>
<dbReference type="SUPFAM" id="SSF47576">
    <property type="entry name" value="Calponin-homology domain, CH-domain"/>
    <property type="match status" value="1"/>
</dbReference>
<evidence type="ECO:0000313" key="7">
    <source>
        <dbReference type="Proteomes" id="UP000007267"/>
    </source>
</evidence>
<dbReference type="Gene3D" id="1.10.418.10">
    <property type="entry name" value="Calponin-like domain"/>
    <property type="match status" value="1"/>
</dbReference>
<feature type="compositionally biased region" description="Low complexity" evidence="4">
    <location>
        <begin position="201"/>
        <end position="216"/>
    </location>
</feature>
<dbReference type="AlphaFoldDB" id="K7FE56"/>
<keyword evidence="1" id="KW-0597">Phosphoprotein</keyword>
<dbReference type="GeneID" id="102463930"/>
<dbReference type="Proteomes" id="UP000007267">
    <property type="component" value="Unassembled WGS sequence"/>
</dbReference>
<organism evidence="6 7">
    <name type="scientific">Pelodiscus sinensis</name>
    <name type="common">Chinese softshell turtle</name>
    <name type="synonym">Trionyx sinensis</name>
    <dbReference type="NCBI Taxonomy" id="13735"/>
    <lineage>
        <taxon>Eukaryota</taxon>
        <taxon>Metazoa</taxon>
        <taxon>Chordata</taxon>
        <taxon>Craniata</taxon>
        <taxon>Vertebrata</taxon>
        <taxon>Euteleostomi</taxon>
        <taxon>Archelosauria</taxon>
        <taxon>Testudinata</taxon>
        <taxon>Testudines</taxon>
        <taxon>Cryptodira</taxon>
        <taxon>Trionychia</taxon>
        <taxon>Trionychidae</taxon>
        <taxon>Pelodiscus</taxon>
    </lineage>
</organism>